<dbReference type="InterPro" id="IPR003593">
    <property type="entry name" value="AAA+_ATPase"/>
</dbReference>
<feature type="domain" description="ABC transmembrane type-1" evidence="9">
    <location>
        <begin position="18"/>
        <end position="290"/>
    </location>
</feature>
<feature type="transmembrane region" description="Helical" evidence="7">
    <location>
        <begin position="231"/>
        <end position="251"/>
    </location>
</feature>
<evidence type="ECO:0000313" key="11">
    <source>
        <dbReference type="Proteomes" id="UP001202281"/>
    </source>
</evidence>
<keyword evidence="11" id="KW-1185">Reference proteome</keyword>
<dbReference type="Pfam" id="PF00005">
    <property type="entry name" value="ABC_tran"/>
    <property type="match status" value="1"/>
</dbReference>
<dbReference type="PROSITE" id="PS50893">
    <property type="entry name" value="ABC_TRANSPORTER_2"/>
    <property type="match status" value="1"/>
</dbReference>
<organism evidence="10 11">
    <name type="scientific">Novosphingobium beihaiensis</name>
    <dbReference type="NCBI Taxonomy" id="2930389"/>
    <lineage>
        <taxon>Bacteria</taxon>
        <taxon>Pseudomonadati</taxon>
        <taxon>Pseudomonadota</taxon>
        <taxon>Alphaproteobacteria</taxon>
        <taxon>Sphingomonadales</taxon>
        <taxon>Sphingomonadaceae</taxon>
        <taxon>Novosphingobium</taxon>
    </lineage>
</organism>
<dbReference type="Pfam" id="PF00664">
    <property type="entry name" value="ABC_membrane"/>
    <property type="match status" value="1"/>
</dbReference>
<evidence type="ECO:0000256" key="1">
    <source>
        <dbReference type="ARBA" id="ARBA00004651"/>
    </source>
</evidence>
<evidence type="ECO:0000256" key="7">
    <source>
        <dbReference type="SAM" id="Phobius"/>
    </source>
</evidence>
<evidence type="ECO:0000256" key="5">
    <source>
        <dbReference type="ARBA" id="ARBA00022989"/>
    </source>
</evidence>
<feature type="transmembrane region" description="Helical" evidence="7">
    <location>
        <begin position="257"/>
        <end position="274"/>
    </location>
</feature>
<dbReference type="SMART" id="SM00382">
    <property type="entry name" value="AAA"/>
    <property type="match status" value="1"/>
</dbReference>
<proteinExistence type="predicted"/>
<dbReference type="PROSITE" id="PS50929">
    <property type="entry name" value="ABC_TM1F"/>
    <property type="match status" value="1"/>
</dbReference>
<dbReference type="Gene3D" id="3.40.50.300">
    <property type="entry name" value="P-loop containing nucleotide triphosphate hydrolases"/>
    <property type="match status" value="1"/>
</dbReference>
<dbReference type="RefSeq" id="WP_243922804.1">
    <property type="nucleotide sequence ID" value="NZ_JALHLG010000029.1"/>
</dbReference>
<name>A0ABT0BTJ4_9SPHN</name>
<dbReference type="InterPro" id="IPR027417">
    <property type="entry name" value="P-loop_NTPase"/>
</dbReference>
<dbReference type="PROSITE" id="PS00211">
    <property type="entry name" value="ABC_TRANSPORTER_1"/>
    <property type="match status" value="1"/>
</dbReference>
<dbReference type="InterPro" id="IPR039421">
    <property type="entry name" value="Type_1_exporter"/>
</dbReference>
<keyword evidence="3" id="KW-0547">Nucleotide-binding</keyword>
<dbReference type="InterPro" id="IPR017871">
    <property type="entry name" value="ABC_transporter-like_CS"/>
</dbReference>
<comment type="subcellular location">
    <subcellularLocation>
        <location evidence="1">Cell membrane</location>
        <topology evidence="1">Multi-pass membrane protein</topology>
    </subcellularLocation>
</comment>
<dbReference type="Gene3D" id="1.20.1560.10">
    <property type="entry name" value="ABC transporter type 1, transmembrane domain"/>
    <property type="match status" value="1"/>
</dbReference>
<accession>A0ABT0BTJ4</accession>
<feature type="domain" description="ABC transporter" evidence="8">
    <location>
        <begin position="334"/>
        <end position="557"/>
    </location>
</feature>
<dbReference type="SUPFAM" id="SSF90123">
    <property type="entry name" value="ABC transporter transmembrane region"/>
    <property type="match status" value="1"/>
</dbReference>
<evidence type="ECO:0000313" key="10">
    <source>
        <dbReference type="EMBL" id="MCJ2188288.1"/>
    </source>
</evidence>
<dbReference type="PANTHER" id="PTHR24221">
    <property type="entry name" value="ATP-BINDING CASSETTE SUB-FAMILY B"/>
    <property type="match status" value="1"/>
</dbReference>
<evidence type="ECO:0000256" key="3">
    <source>
        <dbReference type="ARBA" id="ARBA00022741"/>
    </source>
</evidence>
<feature type="transmembrane region" description="Helical" evidence="7">
    <location>
        <begin position="150"/>
        <end position="169"/>
    </location>
</feature>
<evidence type="ECO:0000259" key="8">
    <source>
        <dbReference type="PROSITE" id="PS50893"/>
    </source>
</evidence>
<evidence type="ECO:0000256" key="6">
    <source>
        <dbReference type="ARBA" id="ARBA00023136"/>
    </source>
</evidence>
<keyword evidence="2 7" id="KW-0812">Transmembrane</keyword>
<feature type="transmembrane region" description="Helical" evidence="7">
    <location>
        <begin position="125"/>
        <end position="144"/>
    </location>
</feature>
<dbReference type="InterPro" id="IPR036640">
    <property type="entry name" value="ABC1_TM_sf"/>
</dbReference>
<dbReference type="CDD" id="cd03228">
    <property type="entry name" value="ABCC_MRP_Like"/>
    <property type="match status" value="1"/>
</dbReference>
<gene>
    <name evidence="10" type="ORF">MTR66_15885</name>
</gene>
<evidence type="ECO:0000256" key="4">
    <source>
        <dbReference type="ARBA" id="ARBA00022840"/>
    </source>
</evidence>
<dbReference type="Proteomes" id="UP001202281">
    <property type="component" value="Unassembled WGS sequence"/>
</dbReference>
<comment type="caution">
    <text evidence="10">The sequence shown here is derived from an EMBL/GenBank/DDBJ whole genome shotgun (WGS) entry which is preliminary data.</text>
</comment>
<keyword evidence="5 7" id="KW-1133">Transmembrane helix</keyword>
<evidence type="ECO:0000256" key="2">
    <source>
        <dbReference type="ARBA" id="ARBA00022692"/>
    </source>
</evidence>
<dbReference type="PANTHER" id="PTHR24221:SF654">
    <property type="entry name" value="ATP-BINDING CASSETTE SUB-FAMILY B MEMBER 6"/>
    <property type="match status" value="1"/>
</dbReference>
<feature type="transmembrane region" description="Helical" evidence="7">
    <location>
        <begin position="53"/>
        <end position="75"/>
    </location>
</feature>
<sequence length="557" mass="60866">MSLVLSLLRRFRWRIPVAMLLGAGGAVSGLALVAVINALVAGTLPFDTQRLGLMAALLVAVFACGFLSQSMLTSLGHRVVSDMRVETVKRIMDTGLERLDAIGAPALYATLAKDIVAVGQAFNRLPLLFANAIMLLSGFCYLAWLSFPLFAFSAGLIGAAAAVAYRWVLRMRALMMEVRATDDRLMETYRGAIEGRHELALNGWRRQIFHREDVARTAEHARVTETHADRYWALSLSWTSMLVLGVMAGIFVAGTMLGLPAANIAAFVLVLMFLRMPLNELVGTLPILLAGNVALARVEALRLEQYRAHFHAPLADGTPKLPADRAASAGTPLMELRGIVFEHPAANGEKGFRLGPVDLTIERGETVFIVGGNGSGKSTLMSILAGLRKPAGGSIRLSGRQITDAERHCLREQVSAVFSSPFLFERLVGPGGQLDEALAQAFLRRLRLSGKVSIQDSRLSDIQLSQGQRKRLALLSALVEQRPVLLLDEWAADQDPVFRRFFYEELLPELRAQGRTIIAISHDDRFFHVADRVLQCDAGTLSPWGGREAVRNAQTVL</sequence>
<dbReference type="EMBL" id="JALHLG010000029">
    <property type="protein sequence ID" value="MCJ2188288.1"/>
    <property type="molecule type" value="Genomic_DNA"/>
</dbReference>
<dbReference type="InterPro" id="IPR005898">
    <property type="entry name" value="Cyc_pep_transpt_SyrD/YojI"/>
</dbReference>
<keyword evidence="6 7" id="KW-0472">Membrane</keyword>
<keyword evidence="4" id="KW-0067">ATP-binding</keyword>
<protein>
    <submittedName>
        <fullName evidence="10">Cyclic peptide export ABC transporter</fullName>
    </submittedName>
</protein>
<reference evidence="10 11" key="1">
    <citation type="submission" date="2022-04" db="EMBL/GenBank/DDBJ databases">
        <title>Identification of a novel bacterium isolated from mangrove sediments.</title>
        <authorList>
            <person name="Pan X."/>
        </authorList>
    </citation>
    <scope>NUCLEOTIDE SEQUENCE [LARGE SCALE GENOMIC DNA]</scope>
    <source>
        <strain evidence="10 11">B2638</strain>
    </source>
</reference>
<dbReference type="NCBIfam" id="TIGR01194">
    <property type="entry name" value="cyc_pep_trnsptr"/>
    <property type="match status" value="1"/>
</dbReference>
<dbReference type="InterPro" id="IPR011527">
    <property type="entry name" value="ABC1_TM_dom"/>
</dbReference>
<dbReference type="InterPro" id="IPR003439">
    <property type="entry name" value="ABC_transporter-like_ATP-bd"/>
</dbReference>
<dbReference type="SUPFAM" id="SSF52540">
    <property type="entry name" value="P-loop containing nucleoside triphosphate hydrolases"/>
    <property type="match status" value="1"/>
</dbReference>
<evidence type="ECO:0000259" key="9">
    <source>
        <dbReference type="PROSITE" id="PS50929"/>
    </source>
</evidence>
<feature type="transmembrane region" description="Helical" evidence="7">
    <location>
        <begin position="20"/>
        <end position="41"/>
    </location>
</feature>